<evidence type="ECO:0000313" key="2">
    <source>
        <dbReference type="EMBL" id="OEJ98131.1"/>
    </source>
</evidence>
<dbReference type="AlphaFoldDB" id="A0A1D3E0N2"/>
<dbReference type="SUPFAM" id="SSF56112">
    <property type="entry name" value="Protein kinase-like (PK-like)"/>
    <property type="match status" value="1"/>
</dbReference>
<dbReference type="Proteomes" id="UP000095329">
    <property type="component" value="Unassembled WGS sequence"/>
</dbReference>
<dbReference type="Pfam" id="PF01636">
    <property type="entry name" value="APH"/>
    <property type="match status" value="1"/>
</dbReference>
<dbReference type="InterPro" id="IPR002575">
    <property type="entry name" value="Aminoglycoside_PTrfase"/>
</dbReference>
<sequence length="235" mass="25870">MWVARWLEGQGVPVVRPLDVDQPVELRGRPVTFWEELPPHQHGSAEDVAVLLRRLHGLPAPASGLGALDPFTGIAARIGAATTLSPDDRAWLRGLHRELAGAWRERPAGLPACAVHGDAWPGNFVRTEGGQRLVLDLERFSVGPPEWDLTSTAVRHRTTGAVTSAEYRGFCDAYGFDVTEWPGYGTLARIRELRMVTYAARHAGSNPACAGEARHRVACLRGHFGPRPWRWRGIL</sequence>
<dbReference type="EMBL" id="ASHX02000001">
    <property type="protein sequence ID" value="OEJ98131.1"/>
    <property type="molecule type" value="Genomic_DNA"/>
</dbReference>
<reference evidence="2 3" key="1">
    <citation type="journal article" date="2013" name="Genome Announc.">
        <title>Genome Sequence of Streptomyces violaceusniger Strain SPC6, a Halotolerant Streptomycete That Exhibits Rapid Growth and Development.</title>
        <authorList>
            <person name="Chen X."/>
            <person name="Zhang B."/>
            <person name="Zhang W."/>
            <person name="Wu X."/>
            <person name="Zhang M."/>
            <person name="Chen T."/>
            <person name="Liu G."/>
            <person name="Dyson P."/>
        </authorList>
    </citation>
    <scope>NUCLEOTIDE SEQUENCE [LARGE SCALE GENOMIC DNA]</scope>
    <source>
        <strain evidence="2 3">SPC6</strain>
    </source>
</reference>
<dbReference type="GO" id="GO:0016740">
    <property type="term" value="F:transferase activity"/>
    <property type="evidence" value="ECO:0007669"/>
    <property type="project" value="UniProtKB-KW"/>
</dbReference>
<dbReference type="Gene3D" id="3.90.1200.10">
    <property type="match status" value="1"/>
</dbReference>
<dbReference type="STRING" id="1306406.J116_016690"/>
<keyword evidence="3" id="KW-1185">Reference proteome</keyword>
<name>A0A1D3E0N2_9ACTN</name>
<dbReference type="eggNOG" id="COG0510">
    <property type="taxonomic scope" value="Bacteria"/>
</dbReference>
<dbReference type="InterPro" id="IPR011009">
    <property type="entry name" value="Kinase-like_dom_sf"/>
</dbReference>
<evidence type="ECO:0000259" key="1">
    <source>
        <dbReference type="Pfam" id="PF01636"/>
    </source>
</evidence>
<organism evidence="2 3">
    <name type="scientific">Streptomyces thermolilacinus SPC6</name>
    <dbReference type="NCBI Taxonomy" id="1306406"/>
    <lineage>
        <taxon>Bacteria</taxon>
        <taxon>Bacillati</taxon>
        <taxon>Actinomycetota</taxon>
        <taxon>Actinomycetes</taxon>
        <taxon>Kitasatosporales</taxon>
        <taxon>Streptomycetaceae</taxon>
        <taxon>Streptomyces</taxon>
    </lineage>
</organism>
<evidence type="ECO:0000313" key="3">
    <source>
        <dbReference type="Proteomes" id="UP000095329"/>
    </source>
</evidence>
<gene>
    <name evidence="2" type="ORF">J116_016690</name>
</gene>
<feature type="domain" description="Aminoglycoside phosphotransferase" evidence="1">
    <location>
        <begin position="4"/>
        <end position="181"/>
    </location>
</feature>
<accession>A0A1D3E0N2</accession>
<protein>
    <submittedName>
        <fullName evidence="2">Aminoglycoside phosphotransferase</fullName>
    </submittedName>
</protein>
<comment type="caution">
    <text evidence="2">The sequence shown here is derived from an EMBL/GenBank/DDBJ whole genome shotgun (WGS) entry which is preliminary data.</text>
</comment>
<proteinExistence type="predicted"/>